<dbReference type="AlphaFoldDB" id="A0ABD3G4X4"/>
<gene>
    <name evidence="1" type="ORF">V7S43_002350</name>
</gene>
<dbReference type="EMBL" id="JBIMZQ010000003">
    <property type="protein sequence ID" value="KAL3673055.1"/>
    <property type="molecule type" value="Genomic_DNA"/>
</dbReference>
<accession>A0ABD3G4X4</accession>
<evidence type="ECO:0000313" key="1">
    <source>
        <dbReference type="EMBL" id="KAL3673055.1"/>
    </source>
</evidence>
<sequence length="116" mass="13051">MSDPEICASIRIQARLLFTAAESIRGLHFLRLYLGEQNAPEPLDEQQKEYQEAQRDDPFQANQFLITLSLYKVAADDPNLPTLGSAIAFTPTKLRLYRNCCEVDAKLQDIVTVAPP</sequence>
<reference evidence="1 2" key="1">
    <citation type="submission" date="2024-09" db="EMBL/GenBank/DDBJ databases">
        <title>Genome sequencing and assembly of Phytophthora oleae, isolate VK10A, causative agent of rot of olive drupes.</title>
        <authorList>
            <person name="Conti Taguali S."/>
            <person name="Riolo M."/>
            <person name="La Spada F."/>
            <person name="Cacciola S.O."/>
            <person name="Dionisio G."/>
        </authorList>
    </citation>
    <scope>NUCLEOTIDE SEQUENCE [LARGE SCALE GENOMIC DNA]</scope>
    <source>
        <strain evidence="1 2">VK10A</strain>
    </source>
</reference>
<proteinExistence type="predicted"/>
<comment type="caution">
    <text evidence="1">The sequence shown here is derived from an EMBL/GenBank/DDBJ whole genome shotgun (WGS) entry which is preliminary data.</text>
</comment>
<dbReference type="Proteomes" id="UP001632037">
    <property type="component" value="Unassembled WGS sequence"/>
</dbReference>
<protein>
    <submittedName>
        <fullName evidence="1">Uncharacterized protein</fullName>
    </submittedName>
</protein>
<name>A0ABD3G4X4_9STRA</name>
<organism evidence="1 2">
    <name type="scientific">Phytophthora oleae</name>
    <dbReference type="NCBI Taxonomy" id="2107226"/>
    <lineage>
        <taxon>Eukaryota</taxon>
        <taxon>Sar</taxon>
        <taxon>Stramenopiles</taxon>
        <taxon>Oomycota</taxon>
        <taxon>Peronosporomycetes</taxon>
        <taxon>Peronosporales</taxon>
        <taxon>Peronosporaceae</taxon>
        <taxon>Phytophthora</taxon>
    </lineage>
</organism>
<evidence type="ECO:0000313" key="2">
    <source>
        <dbReference type="Proteomes" id="UP001632037"/>
    </source>
</evidence>
<keyword evidence="2" id="KW-1185">Reference proteome</keyword>